<accession>A0ACC1KFY9</accession>
<reference evidence="1" key="1">
    <citation type="submission" date="2022-07" db="EMBL/GenBank/DDBJ databases">
        <title>Phylogenomic reconstructions and comparative analyses of Kickxellomycotina fungi.</title>
        <authorList>
            <person name="Reynolds N.K."/>
            <person name="Stajich J.E."/>
            <person name="Barry K."/>
            <person name="Grigoriev I.V."/>
            <person name="Crous P."/>
            <person name="Smith M.E."/>
        </authorList>
    </citation>
    <scope>NUCLEOTIDE SEQUENCE</scope>
    <source>
        <strain evidence="1">BCRC 34780</strain>
    </source>
</reference>
<dbReference type="Proteomes" id="UP001140087">
    <property type="component" value="Unassembled WGS sequence"/>
</dbReference>
<evidence type="ECO:0000313" key="1">
    <source>
        <dbReference type="EMBL" id="KAJ2789284.1"/>
    </source>
</evidence>
<keyword evidence="2" id="KW-1185">Reference proteome</keyword>
<feature type="non-terminal residue" evidence="1">
    <location>
        <position position="1"/>
    </location>
</feature>
<keyword evidence="1" id="KW-0328">Glycosyltransferase</keyword>
<dbReference type="EMBL" id="JANBUN010003825">
    <property type="protein sequence ID" value="KAJ2789284.1"/>
    <property type="molecule type" value="Genomic_DNA"/>
</dbReference>
<dbReference type="EC" id="2.4.1.267" evidence="1"/>
<proteinExistence type="predicted"/>
<protein>
    <submittedName>
        <fullName evidence="1">Glucosyltransferase-like protein</fullName>
        <ecNumber evidence="1">2.4.1.267</ecNumber>
    </submittedName>
</protein>
<keyword evidence="1" id="KW-0808">Transferase</keyword>
<sequence length="149" mass="16593">VHEKSILLPLVPALMLLDSEQWAVSWLVQVALFSNYPLLFRDGQRMPYWVLAVGWSFLRGCPACPADAQTPRLVARLQWVSTLVMLAIHAGHALLAPPPSLPDLYVVLNVEFSCAMFAAFFLYFNYRQFVCLRPRAAATAAAAAKQKTS</sequence>
<organism evidence="1 2">
    <name type="scientific">Coemansia helicoidea</name>
    <dbReference type="NCBI Taxonomy" id="1286919"/>
    <lineage>
        <taxon>Eukaryota</taxon>
        <taxon>Fungi</taxon>
        <taxon>Fungi incertae sedis</taxon>
        <taxon>Zoopagomycota</taxon>
        <taxon>Kickxellomycotina</taxon>
        <taxon>Kickxellomycetes</taxon>
        <taxon>Kickxellales</taxon>
        <taxon>Kickxellaceae</taxon>
        <taxon>Coemansia</taxon>
    </lineage>
</organism>
<gene>
    <name evidence="1" type="primary">ALG6_2</name>
    <name evidence="1" type="ORF">H4R21_006781</name>
</gene>
<comment type="caution">
    <text evidence="1">The sequence shown here is derived from an EMBL/GenBank/DDBJ whole genome shotgun (WGS) entry which is preliminary data.</text>
</comment>
<evidence type="ECO:0000313" key="2">
    <source>
        <dbReference type="Proteomes" id="UP001140087"/>
    </source>
</evidence>
<name>A0ACC1KFY9_9FUNG</name>